<dbReference type="Proteomes" id="UP000268857">
    <property type="component" value="Unassembled WGS sequence"/>
</dbReference>
<dbReference type="RefSeq" id="WP_016873066.1">
    <property type="nucleotide sequence ID" value="NZ_AJLN01000037.1"/>
</dbReference>
<dbReference type="Pfam" id="PF14597">
    <property type="entry name" value="Lactamase_B_5"/>
    <property type="match status" value="1"/>
</dbReference>
<dbReference type="SUPFAM" id="SSF56281">
    <property type="entry name" value="Metallo-hydrolase/oxidoreductase"/>
    <property type="match status" value="1"/>
</dbReference>
<dbReference type="InterPro" id="IPR036866">
    <property type="entry name" value="RibonucZ/Hydroxyglut_hydro"/>
</dbReference>
<evidence type="ECO:0000313" key="2">
    <source>
        <dbReference type="EMBL" id="RUR83126.1"/>
    </source>
</evidence>
<dbReference type="AlphaFoldDB" id="A0A3S0Y2V7"/>
<dbReference type="SMART" id="SM00849">
    <property type="entry name" value="Lactamase_B"/>
    <property type="match status" value="1"/>
</dbReference>
<dbReference type="EMBL" id="RSCJ01000008">
    <property type="protein sequence ID" value="RUR83126.1"/>
    <property type="molecule type" value="Genomic_DNA"/>
</dbReference>
<dbReference type="OrthoDB" id="5563783at2"/>
<dbReference type="STRING" id="211165.GCA_000317285_00486"/>
<evidence type="ECO:0000259" key="1">
    <source>
        <dbReference type="SMART" id="SM00849"/>
    </source>
</evidence>
<evidence type="ECO:0000313" key="3">
    <source>
        <dbReference type="Proteomes" id="UP000268857"/>
    </source>
</evidence>
<comment type="caution">
    <text evidence="2">The sequence shown here is derived from an EMBL/GenBank/DDBJ whole genome shotgun (WGS) entry which is preliminary data.</text>
</comment>
<dbReference type="InterPro" id="IPR001279">
    <property type="entry name" value="Metallo-B-lactamas"/>
</dbReference>
<organism evidence="2 3">
    <name type="scientific">Chlorogloeopsis fritschii PCC 6912</name>
    <dbReference type="NCBI Taxonomy" id="211165"/>
    <lineage>
        <taxon>Bacteria</taxon>
        <taxon>Bacillati</taxon>
        <taxon>Cyanobacteriota</taxon>
        <taxon>Cyanophyceae</taxon>
        <taxon>Nostocales</taxon>
        <taxon>Chlorogloeopsidaceae</taxon>
        <taxon>Chlorogloeopsis</taxon>
    </lineage>
</organism>
<sequence>MKLLHRSDLYGWSSFDEERNVDFNSVAWIRPQGNILIDPLGLSSYDWKHLNDLGGASWIVITNSDHVRAAKQIANSFSAKMAGPIAEKDYFPIKCDRWLADGDELVSGLQVLELHGSKTPGELALLLEKTTLITGDLVRAHKAGSLMILPDAKLSNRAEAVASVQRLAKIKEIEAVLVGDGWSVFRNGSLILQELAVNLSKS</sequence>
<gene>
    <name evidence="2" type="ORF">PCC6912_25000</name>
</gene>
<protein>
    <recommendedName>
        <fullName evidence="1">Metallo-beta-lactamase domain-containing protein</fullName>
    </recommendedName>
</protein>
<reference evidence="2 3" key="1">
    <citation type="journal article" date="2019" name="Genome Biol. Evol.">
        <title>Day and night: Metabolic profiles and evolutionary relationships of six axenic non-marine cyanobacteria.</title>
        <authorList>
            <person name="Will S.E."/>
            <person name="Henke P."/>
            <person name="Boedeker C."/>
            <person name="Huang S."/>
            <person name="Brinkmann H."/>
            <person name="Rohde M."/>
            <person name="Jarek M."/>
            <person name="Friedl T."/>
            <person name="Seufert S."/>
            <person name="Schumacher M."/>
            <person name="Overmann J."/>
            <person name="Neumann-Schaal M."/>
            <person name="Petersen J."/>
        </authorList>
    </citation>
    <scope>NUCLEOTIDE SEQUENCE [LARGE SCALE GENOMIC DNA]</scope>
    <source>
        <strain evidence="2 3">PCC 6912</strain>
    </source>
</reference>
<keyword evidence="3" id="KW-1185">Reference proteome</keyword>
<name>A0A3S0Y2V7_CHLFR</name>
<accession>A0A3S0Y2V7</accession>
<dbReference type="Gene3D" id="3.60.15.10">
    <property type="entry name" value="Ribonuclease Z/Hydroxyacylglutathione hydrolase-like"/>
    <property type="match status" value="1"/>
</dbReference>
<proteinExistence type="predicted"/>
<feature type="domain" description="Metallo-beta-lactamase" evidence="1">
    <location>
        <begin position="23"/>
        <end position="180"/>
    </location>
</feature>